<sequence>MNSPERETMQVPGQPSVGVELFSQNGVVMRNQASRSNEDVCPGTLRIVQYSSGKCFEWHPAVSVSSEEGDWAVVSKNDSNSDDTISFDVTRIKEYRVHPKNKRKIVFTLRDPREIYGAVFQTDSVDSLVAYIRQFYRTRRSTRDHHTYKIIEERTERTIQKSFCDLEFDFTRGKSSNPADSVRRLIRDFRQKPIQTALESAAKIADLYRYENGALSSETPEILSHSEESVSIADEYQIVSPTIKLPPREILSRGNPLSYEQWLQFHDAQGRITNSELVKKIIYQGGISSKLRADVWKYLLGYLPWEATTAEQIEIRNSKEKEYNRMKLQWQMVTPAQEARFSDFRDRKSLIEKDVNRCDRSLDFYAGENNSNLKSLHNILMTYIMYNFDLGYVQGMSDLLAPILFIMNNEVDAFWCFSAFMDKVASNFDVDQAGSKRQLLHLHELLSVMDPKFAEYLKNLEPGYLFCFRWLLVIFKREFSYDDTMTIWEAFWTGIPGPNFHLFVGLAILDTEKSAIMDSHSNFAETLKHINELAMKIDVNSTLSKADAIYRQLLAAEVSLPDPIRTILGLEPLQKEPNPLSDSESDAEDAPNSSPGHCNNGLSQSFNDDQFDIDTAIMLNYM</sequence>
<dbReference type="PANTHER" id="PTHR22957">
    <property type="entry name" value="TBC1 DOMAIN FAMILY MEMBER GTPASE-ACTIVATING PROTEIN"/>
    <property type="match status" value="1"/>
</dbReference>
<dbReference type="Gene3D" id="1.10.8.270">
    <property type="entry name" value="putative rabgap domain of human tbc1 domain family member 14 like domains"/>
    <property type="match status" value="1"/>
</dbReference>
<keyword evidence="4" id="KW-0597">Phosphoprotein</keyword>
<evidence type="ECO:0000256" key="1">
    <source>
        <dbReference type="ARBA" id="ARBA00004496"/>
    </source>
</evidence>
<evidence type="ECO:0000256" key="5">
    <source>
        <dbReference type="SAM" id="MobiDB-lite"/>
    </source>
</evidence>
<reference evidence="7" key="1">
    <citation type="submission" date="2021-12" db="EMBL/GenBank/DDBJ databases">
        <authorList>
            <person name="King R."/>
        </authorList>
    </citation>
    <scope>NUCLEOTIDE SEQUENCE</scope>
</reference>
<dbReference type="EMBL" id="OU963868">
    <property type="protein sequence ID" value="CAH0392829.1"/>
    <property type="molecule type" value="Genomic_DNA"/>
</dbReference>
<dbReference type="InterPro" id="IPR035969">
    <property type="entry name" value="Rab-GAP_TBC_sf"/>
</dbReference>
<dbReference type="Proteomes" id="UP001152759">
    <property type="component" value="Chromosome 7"/>
</dbReference>
<gene>
    <name evidence="7" type="ORF">BEMITA_LOCUS11299</name>
</gene>
<dbReference type="SUPFAM" id="SSF47923">
    <property type="entry name" value="Ypt/Rab-GAP domain of gyp1p"/>
    <property type="match status" value="2"/>
</dbReference>
<evidence type="ECO:0000256" key="2">
    <source>
        <dbReference type="ARBA" id="ARBA00022468"/>
    </source>
</evidence>
<dbReference type="KEGG" id="btab:109032697"/>
<evidence type="ECO:0000256" key="3">
    <source>
        <dbReference type="ARBA" id="ARBA00022490"/>
    </source>
</evidence>
<name>A0A9P0AJG2_BEMTA</name>
<dbReference type="InterPro" id="IPR000195">
    <property type="entry name" value="Rab-GAP-TBC_dom"/>
</dbReference>
<dbReference type="PANTHER" id="PTHR22957:SF645">
    <property type="entry name" value="LD27216P"/>
    <property type="match status" value="1"/>
</dbReference>
<protein>
    <recommendedName>
        <fullName evidence="6">Rab-GAP TBC domain-containing protein</fullName>
    </recommendedName>
</protein>
<dbReference type="PROSITE" id="PS50086">
    <property type="entry name" value="TBC_RABGAP"/>
    <property type="match status" value="1"/>
</dbReference>
<dbReference type="SMART" id="SM00164">
    <property type="entry name" value="TBC"/>
    <property type="match status" value="1"/>
</dbReference>
<proteinExistence type="predicted"/>
<organism evidence="7 8">
    <name type="scientific">Bemisia tabaci</name>
    <name type="common">Sweetpotato whitefly</name>
    <name type="synonym">Aleurodes tabaci</name>
    <dbReference type="NCBI Taxonomy" id="7038"/>
    <lineage>
        <taxon>Eukaryota</taxon>
        <taxon>Metazoa</taxon>
        <taxon>Ecdysozoa</taxon>
        <taxon>Arthropoda</taxon>
        <taxon>Hexapoda</taxon>
        <taxon>Insecta</taxon>
        <taxon>Pterygota</taxon>
        <taxon>Neoptera</taxon>
        <taxon>Paraneoptera</taxon>
        <taxon>Hemiptera</taxon>
        <taxon>Sternorrhyncha</taxon>
        <taxon>Aleyrodoidea</taxon>
        <taxon>Aleyrodidae</taxon>
        <taxon>Aleyrodinae</taxon>
        <taxon>Bemisia</taxon>
    </lineage>
</organism>
<dbReference type="Pfam" id="PF00566">
    <property type="entry name" value="RabGAP-TBC"/>
    <property type="match status" value="1"/>
</dbReference>
<keyword evidence="8" id="KW-1185">Reference proteome</keyword>
<dbReference type="AlphaFoldDB" id="A0A9P0AJG2"/>
<feature type="compositionally biased region" description="Polar residues" evidence="5">
    <location>
        <begin position="591"/>
        <end position="606"/>
    </location>
</feature>
<accession>A0A9P0AJG2</accession>
<keyword evidence="3" id="KW-0963">Cytoplasm</keyword>
<evidence type="ECO:0000256" key="4">
    <source>
        <dbReference type="ARBA" id="ARBA00022553"/>
    </source>
</evidence>
<dbReference type="FunFam" id="1.10.8.270:FF:000005">
    <property type="entry name" value="TBC1 domain family member 15"/>
    <property type="match status" value="1"/>
</dbReference>
<comment type="subcellular location">
    <subcellularLocation>
        <location evidence="1">Cytoplasm</location>
    </subcellularLocation>
</comment>
<feature type="domain" description="Rab-GAP TBC" evidence="6">
    <location>
        <begin position="286"/>
        <end position="495"/>
    </location>
</feature>
<evidence type="ECO:0000313" key="8">
    <source>
        <dbReference type="Proteomes" id="UP001152759"/>
    </source>
</evidence>
<dbReference type="GO" id="GO:0005096">
    <property type="term" value="F:GTPase activator activity"/>
    <property type="evidence" value="ECO:0007669"/>
    <property type="project" value="UniProtKB-KW"/>
</dbReference>
<keyword evidence="2" id="KW-0343">GTPase activation</keyword>
<feature type="region of interest" description="Disordered" evidence="5">
    <location>
        <begin position="571"/>
        <end position="606"/>
    </location>
</feature>
<evidence type="ECO:0000313" key="7">
    <source>
        <dbReference type="EMBL" id="CAH0392829.1"/>
    </source>
</evidence>
<evidence type="ECO:0000259" key="6">
    <source>
        <dbReference type="PROSITE" id="PS50086"/>
    </source>
</evidence>
<dbReference type="GO" id="GO:0005737">
    <property type="term" value="C:cytoplasm"/>
    <property type="evidence" value="ECO:0007669"/>
    <property type="project" value="UniProtKB-SubCell"/>
</dbReference>
<dbReference type="Gene3D" id="1.10.472.80">
    <property type="entry name" value="Ypt/Rab-GAP domain of gyp1p, domain 3"/>
    <property type="match status" value="1"/>
</dbReference>